<dbReference type="InterPro" id="IPR017850">
    <property type="entry name" value="Alkaline_phosphatase_core_sf"/>
</dbReference>
<comment type="caution">
    <text evidence="1">The sequence shown here is derived from an EMBL/GenBank/DDBJ whole genome shotgun (WGS) entry which is preliminary data.</text>
</comment>
<organism evidence="1">
    <name type="scientific">Candidatus Berkiella aquae</name>
    <dbReference type="NCBI Taxonomy" id="295108"/>
    <lineage>
        <taxon>Bacteria</taxon>
        <taxon>Pseudomonadati</taxon>
        <taxon>Pseudomonadota</taxon>
        <taxon>Gammaproteobacteria</taxon>
        <taxon>Candidatus Berkiellales</taxon>
        <taxon>Candidatus Berkiellaceae</taxon>
        <taxon>Candidatus Berkiella</taxon>
    </lineage>
</organism>
<dbReference type="AlphaFoldDB" id="A0A0Q9YR14"/>
<gene>
    <name evidence="1" type="ORF">HT99x_00766</name>
    <name evidence="2" type="ORF">HT99x_013515</name>
</gene>
<accession>A0A0Q9YR14</accession>
<evidence type="ECO:0000313" key="2">
    <source>
        <dbReference type="EMBL" id="MCS5712454.1"/>
    </source>
</evidence>
<dbReference type="Proteomes" id="UP000051497">
    <property type="component" value="Unassembled WGS sequence"/>
</dbReference>
<dbReference type="EMBL" id="LKAJ02000001">
    <property type="protein sequence ID" value="MCS5712454.1"/>
    <property type="molecule type" value="Genomic_DNA"/>
</dbReference>
<reference evidence="1" key="1">
    <citation type="submission" date="2015-09" db="EMBL/GenBank/DDBJ databases">
        <title>Draft Genome Sequences of Two Novel Amoeba-resistant Intranuclear Bacteria, Candidatus Berkiella cookevillensis and Candidatus Berkiella aquae.</title>
        <authorList>
            <person name="Mehari Y.T."/>
            <person name="Arivett B.A."/>
            <person name="Farone A.L."/>
            <person name="Gunderson J.H."/>
            <person name="Farone M.B."/>
        </authorList>
    </citation>
    <scope>NUCLEOTIDE SEQUENCE [LARGE SCALE GENOMIC DNA]</scope>
    <source>
        <strain evidence="1">HT99</strain>
    </source>
</reference>
<dbReference type="RefSeq" id="WP_075065399.1">
    <property type="nucleotide sequence ID" value="NZ_LKAJ02000001.1"/>
</dbReference>
<evidence type="ECO:0000313" key="1">
    <source>
        <dbReference type="EMBL" id="KRG22345.1"/>
    </source>
</evidence>
<proteinExistence type="predicted"/>
<reference evidence="2" key="2">
    <citation type="journal article" date="2016" name="Genome Announc.">
        <title>Draft Genome Sequences of Two Novel Amoeba-Resistant Intranuclear Bacteria, 'Candidatus Berkiella cookevillensis' and 'Candidatus Berkiella aquae'.</title>
        <authorList>
            <person name="Mehari Y.T."/>
            <person name="Arivett B.A."/>
            <person name="Farone A.L."/>
            <person name="Gunderson J.H."/>
            <person name="Farone M.B."/>
        </authorList>
    </citation>
    <scope>NUCLEOTIDE SEQUENCE</scope>
    <source>
        <strain evidence="2">HT99</strain>
    </source>
</reference>
<name>A0A0Q9YR14_9GAMM</name>
<reference evidence="2" key="3">
    <citation type="submission" date="2021-06" db="EMBL/GenBank/DDBJ databases">
        <title>Genomic Description and Analysis of Intracellular Bacteria, Candidatus Berkiella cookevillensis and Candidatus Berkiella aquae.</title>
        <authorList>
            <person name="Kidane D.T."/>
            <person name="Mehari Y.T."/>
            <person name="Rice F.C."/>
            <person name="Arivett B.A."/>
            <person name="Farone A.L."/>
            <person name="Berk S.G."/>
            <person name="Farone M.B."/>
        </authorList>
    </citation>
    <scope>NUCLEOTIDE SEQUENCE</scope>
    <source>
        <strain evidence="2">HT99</strain>
    </source>
</reference>
<dbReference type="EMBL" id="LKAJ01000002">
    <property type="protein sequence ID" value="KRG22345.1"/>
    <property type="molecule type" value="Genomic_DNA"/>
</dbReference>
<sequence>MDAKSKNVLIVELNEFNTDIIQSAVNQYSLPALAKIWRFPKVHYKSPDRYNSGYLEPWVQWVSIHSATPSSEHRIKHLGDVPDLTFKQCWEVLSDYGISMGVWGVMNGACQSAKQVPFFLPDPWTFTEAAKPTALNNLLELPRYVAKNYQHLSKMTLLKKAWKLFAFIATSRQGSAIFKEVFALIKSLIKHGKHHYVFISFFDYISTLLFSEYKKKYNPRVSILFLNSLAHIQHHHWHDGPEKVTPEILHGLQQIDRLFAHLLKTFPHDAIVVHNGLSQMNTNHEKPWVLYRQKDPAAFLKALGLPIVRVEQHMTHDGHVFFTNAKDCDDAFTALRNATIAEKSLFHVEKNAHDDCKLFYQLKFTDMLPDKNITFTFQEKEYAFFSYFDEIVTRTGRHIPMGTIFSDTLVFPDQLYNHEFNQYLYHYLLPTEYPLPMVDKVMPREEVV</sequence>
<dbReference type="SUPFAM" id="SSF53649">
    <property type="entry name" value="Alkaline phosphatase-like"/>
    <property type="match status" value="1"/>
</dbReference>
<keyword evidence="3" id="KW-1185">Reference proteome</keyword>
<dbReference type="OrthoDB" id="244470at2"/>
<evidence type="ECO:0000313" key="3">
    <source>
        <dbReference type="Proteomes" id="UP000051497"/>
    </source>
</evidence>
<protein>
    <submittedName>
        <fullName evidence="1">Uncharacterized protein</fullName>
    </submittedName>
</protein>